<keyword evidence="3" id="KW-1185">Reference proteome</keyword>
<sequence length="375" mass="43628">MEQQQAQQQQSAQQQQQPPSSILTSRIYPEQSDQHNFQLQFEHPLRYLVNKLALIPAPERYSFKEISKDVIPSHLNQLVLDLREENKRAEALKQLSSLKECSPYDKFMGPLLWYSAGTMSLLVEEIVSAYPFIDTPQPSGNTFQYAVDALTCLQTIALNAETCHPFVFSRIPFLTIPFLRSEQTTKEIVKLKERSMWLFTCIVQRLDYELTCLLLDNEILRYCRQLIREEPEEPLLPIAIALYYIVSVFDVANVSNKEAKFDQLKDIFIEIISDINRKTPSLNIGNESEDRRIRYFLKFFIKCLEKPKLAEHLRGKGLPVEFVCIEGRFNKFFQNPENHRRCSETFKTFSILNLRLTGTPHGVKKDDPALKNLMQ</sequence>
<dbReference type="PANTHER" id="PTHR12262">
    <property type="entry name" value="CCR4-NOT TRANSCRIPTION COMPLEX SUBUNIT 9"/>
    <property type="match status" value="1"/>
</dbReference>
<protein>
    <submittedName>
        <fullName evidence="2">CCR4-NOT transcription complex subunit 9</fullName>
    </submittedName>
</protein>
<dbReference type="InterPro" id="IPR007216">
    <property type="entry name" value="CNOT9"/>
</dbReference>
<dbReference type="EMBL" id="JARBJD010000022">
    <property type="protein sequence ID" value="KAK2960587.1"/>
    <property type="molecule type" value="Genomic_DNA"/>
</dbReference>
<evidence type="ECO:0000313" key="2">
    <source>
        <dbReference type="EMBL" id="KAK2960587.1"/>
    </source>
</evidence>
<name>A0ABQ9Y9Z0_9EUKA</name>
<dbReference type="Proteomes" id="UP001281761">
    <property type="component" value="Unassembled WGS sequence"/>
</dbReference>
<organism evidence="2 3">
    <name type="scientific">Blattamonas nauphoetae</name>
    <dbReference type="NCBI Taxonomy" id="2049346"/>
    <lineage>
        <taxon>Eukaryota</taxon>
        <taxon>Metamonada</taxon>
        <taxon>Preaxostyla</taxon>
        <taxon>Oxymonadida</taxon>
        <taxon>Blattamonas</taxon>
    </lineage>
</organism>
<gene>
    <name evidence="2" type="ORF">BLNAU_4485</name>
</gene>
<dbReference type="Pfam" id="PF04078">
    <property type="entry name" value="Rcd1"/>
    <property type="match status" value="1"/>
</dbReference>
<dbReference type="Gene3D" id="1.25.10.10">
    <property type="entry name" value="Leucine-rich Repeat Variant"/>
    <property type="match status" value="1"/>
</dbReference>
<feature type="region of interest" description="Disordered" evidence="1">
    <location>
        <begin position="1"/>
        <end position="21"/>
    </location>
</feature>
<accession>A0ABQ9Y9Z0</accession>
<comment type="caution">
    <text evidence="2">The sequence shown here is derived from an EMBL/GenBank/DDBJ whole genome shotgun (WGS) entry which is preliminary data.</text>
</comment>
<dbReference type="InterPro" id="IPR011989">
    <property type="entry name" value="ARM-like"/>
</dbReference>
<evidence type="ECO:0000313" key="3">
    <source>
        <dbReference type="Proteomes" id="UP001281761"/>
    </source>
</evidence>
<reference evidence="2 3" key="1">
    <citation type="journal article" date="2022" name="bioRxiv">
        <title>Genomics of Preaxostyla Flagellates Illuminates Evolutionary Transitions and the Path Towards Mitochondrial Loss.</title>
        <authorList>
            <person name="Novak L.V.F."/>
            <person name="Treitli S.C."/>
            <person name="Pyrih J."/>
            <person name="Halakuc P."/>
            <person name="Pipaliya S.V."/>
            <person name="Vacek V."/>
            <person name="Brzon O."/>
            <person name="Soukal P."/>
            <person name="Eme L."/>
            <person name="Dacks J.B."/>
            <person name="Karnkowska A."/>
            <person name="Elias M."/>
            <person name="Hampl V."/>
        </authorList>
    </citation>
    <scope>NUCLEOTIDE SEQUENCE [LARGE SCALE GENOMIC DNA]</scope>
    <source>
        <strain evidence="2">NAU3</strain>
        <tissue evidence="2">Gut</tissue>
    </source>
</reference>
<proteinExistence type="predicted"/>
<evidence type="ECO:0000256" key="1">
    <source>
        <dbReference type="SAM" id="MobiDB-lite"/>
    </source>
</evidence>